<dbReference type="PANTHER" id="PTHR33602:SF1">
    <property type="entry name" value="REGULATORY PROTEIN RECX FAMILY PROTEIN"/>
    <property type="match status" value="1"/>
</dbReference>
<evidence type="ECO:0000313" key="9">
    <source>
        <dbReference type="Proteomes" id="UP000645966"/>
    </source>
</evidence>
<comment type="function">
    <text evidence="5">Modulates RecA activity.</text>
</comment>
<evidence type="ECO:0000256" key="4">
    <source>
        <dbReference type="ARBA" id="ARBA00022490"/>
    </source>
</evidence>
<evidence type="ECO:0000259" key="6">
    <source>
        <dbReference type="Pfam" id="PF02631"/>
    </source>
</evidence>
<evidence type="ECO:0000256" key="2">
    <source>
        <dbReference type="ARBA" id="ARBA00009695"/>
    </source>
</evidence>
<feature type="domain" description="RecX first three-helical" evidence="7">
    <location>
        <begin position="48"/>
        <end position="86"/>
    </location>
</feature>
<keyword evidence="4 5" id="KW-0963">Cytoplasm</keyword>
<dbReference type="Proteomes" id="UP000645966">
    <property type="component" value="Unassembled WGS sequence"/>
</dbReference>
<dbReference type="EMBL" id="JAEIOS010000011">
    <property type="protein sequence ID" value="MBI8989088.1"/>
    <property type="molecule type" value="Genomic_DNA"/>
</dbReference>
<dbReference type="AlphaFoldDB" id="A0A934I889"/>
<feature type="domain" description="RecX second three-helical" evidence="6">
    <location>
        <begin position="93"/>
        <end position="134"/>
    </location>
</feature>
<dbReference type="RefSeq" id="WP_198738106.1">
    <property type="nucleotide sequence ID" value="NZ_JAEIOS010000011.1"/>
</dbReference>
<evidence type="ECO:0000256" key="1">
    <source>
        <dbReference type="ARBA" id="ARBA00004496"/>
    </source>
</evidence>
<evidence type="ECO:0000313" key="8">
    <source>
        <dbReference type="EMBL" id="MBI8989088.1"/>
    </source>
</evidence>
<dbReference type="Pfam" id="PF02631">
    <property type="entry name" value="RecX_HTH2"/>
    <property type="match status" value="1"/>
</dbReference>
<sequence length="205" mass="23570">MREQCTADGDHGDQRLIVDRLRTAVAAVESESSGFIDIEAEKDRAKVRHRALLLLDHRSRSRHELDRRLRDLEFPAGVISDVLDDLERVGLLDDGAFAYEWVRQRHLRRGKSREVLDRELREKGVDAELRDRALGQIEESDERAMALQLARKKARTAVTRAQLDRADRDRALRRVLGVLARRGFPQGMSMELARLAIEERISEIS</sequence>
<name>A0A934I889_9CORY</name>
<comment type="similarity">
    <text evidence="2 5">Belongs to the RecX family.</text>
</comment>
<dbReference type="InterPro" id="IPR003783">
    <property type="entry name" value="Regulatory_RecX"/>
</dbReference>
<dbReference type="HAMAP" id="MF_01114">
    <property type="entry name" value="RecX"/>
    <property type="match status" value="1"/>
</dbReference>
<evidence type="ECO:0000256" key="5">
    <source>
        <dbReference type="HAMAP-Rule" id="MF_01114"/>
    </source>
</evidence>
<protein>
    <recommendedName>
        <fullName evidence="3 5">Regulatory protein RecX</fullName>
    </recommendedName>
</protein>
<dbReference type="InterPro" id="IPR053924">
    <property type="entry name" value="RecX_HTH_2nd"/>
</dbReference>
<dbReference type="Gene3D" id="1.10.10.10">
    <property type="entry name" value="Winged helix-like DNA-binding domain superfamily/Winged helix DNA-binding domain"/>
    <property type="match status" value="2"/>
</dbReference>
<comment type="subcellular location">
    <subcellularLocation>
        <location evidence="1 5">Cytoplasm</location>
    </subcellularLocation>
</comment>
<dbReference type="InterPro" id="IPR053926">
    <property type="entry name" value="RecX_HTH_1st"/>
</dbReference>
<evidence type="ECO:0000256" key="3">
    <source>
        <dbReference type="ARBA" id="ARBA00018111"/>
    </source>
</evidence>
<organism evidence="8 9">
    <name type="scientific">Corynebacterium meridianum</name>
    <dbReference type="NCBI Taxonomy" id="2765363"/>
    <lineage>
        <taxon>Bacteria</taxon>
        <taxon>Bacillati</taxon>
        <taxon>Actinomycetota</taxon>
        <taxon>Actinomycetes</taxon>
        <taxon>Mycobacteriales</taxon>
        <taxon>Corynebacteriaceae</taxon>
        <taxon>Corynebacterium</taxon>
    </lineage>
</organism>
<gene>
    <name evidence="5" type="primary">recX</name>
    <name evidence="8" type="ORF">JDV75_04860</name>
</gene>
<keyword evidence="9" id="KW-1185">Reference proteome</keyword>
<dbReference type="PANTHER" id="PTHR33602">
    <property type="entry name" value="REGULATORY PROTEIN RECX FAMILY PROTEIN"/>
    <property type="match status" value="1"/>
</dbReference>
<dbReference type="Pfam" id="PF21982">
    <property type="entry name" value="RecX_HTH1"/>
    <property type="match status" value="1"/>
</dbReference>
<dbReference type="GO" id="GO:0006282">
    <property type="term" value="P:regulation of DNA repair"/>
    <property type="evidence" value="ECO:0007669"/>
    <property type="project" value="UniProtKB-UniRule"/>
</dbReference>
<proteinExistence type="inferred from homology"/>
<evidence type="ECO:0000259" key="7">
    <source>
        <dbReference type="Pfam" id="PF21982"/>
    </source>
</evidence>
<comment type="caution">
    <text evidence="8">The sequence shown here is derived from an EMBL/GenBank/DDBJ whole genome shotgun (WGS) entry which is preliminary data.</text>
</comment>
<dbReference type="InterPro" id="IPR036388">
    <property type="entry name" value="WH-like_DNA-bd_sf"/>
</dbReference>
<reference evidence="8" key="1">
    <citation type="submission" date="2020-12" db="EMBL/GenBank/DDBJ databases">
        <title>Genome public.</title>
        <authorList>
            <person name="Sun Q."/>
        </authorList>
    </citation>
    <scope>NUCLEOTIDE SEQUENCE</scope>
    <source>
        <strain evidence="8">CCM 8863</strain>
    </source>
</reference>
<accession>A0A934I889</accession>
<dbReference type="GO" id="GO:0005737">
    <property type="term" value="C:cytoplasm"/>
    <property type="evidence" value="ECO:0007669"/>
    <property type="project" value="UniProtKB-SubCell"/>
</dbReference>